<dbReference type="Proteomes" id="UP000187172">
    <property type="component" value="Unassembled WGS sequence"/>
</dbReference>
<dbReference type="InterPro" id="IPR036237">
    <property type="entry name" value="Xyl_isomerase-like_sf"/>
</dbReference>
<dbReference type="SUPFAM" id="SSF51658">
    <property type="entry name" value="Xylose isomerase-like"/>
    <property type="match status" value="1"/>
</dbReference>
<protein>
    <submittedName>
        <fullName evidence="2">Sugar phosphate isomerase</fullName>
    </submittedName>
</protein>
<dbReference type="EMBL" id="MRTP01000001">
    <property type="protein sequence ID" value="OMF59070.1"/>
    <property type="molecule type" value="Genomic_DNA"/>
</dbReference>
<dbReference type="InterPro" id="IPR013022">
    <property type="entry name" value="Xyl_isomerase-like_TIM-brl"/>
</dbReference>
<comment type="caution">
    <text evidence="2">The sequence shown here is derived from an EMBL/GenBank/DDBJ whole genome shotgun (WGS) entry which is preliminary data.</text>
</comment>
<evidence type="ECO:0000313" key="3">
    <source>
        <dbReference type="Proteomes" id="UP000187172"/>
    </source>
</evidence>
<reference evidence="2 3" key="1">
    <citation type="submission" date="2016-11" db="EMBL/GenBank/DDBJ databases">
        <title>Paenibacillus species isolates.</title>
        <authorList>
            <person name="Beno S.M."/>
        </authorList>
    </citation>
    <scope>NUCLEOTIDE SEQUENCE [LARGE SCALE GENOMIC DNA]</scope>
    <source>
        <strain evidence="2 3">FSL R5-0378</strain>
    </source>
</reference>
<accession>A0A1R1F4X5</accession>
<dbReference type="PANTHER" id="PTHR12110:SF21">
    <property type="entry name" value="XYLOSE ISOMERASE-LIKE TIM BARREL DOMAIN-CONTAINING PROTEIN"/>
    <property type="match status" value="1"/>
</dbReference>
<name>A0A1R1F4X5_9BACL</name>
<gene>
    <name evidence="2" type="ORF">BK138_05145</name>
</gene>
<organism evidence="2 3">
    <name type="scientific">Paenibacillus rhizosphaerae</name>
    <dbReference type="NCBI Taxonomy" id="297318"/>
    <lineage>
        <taxon>Bacteria</taxon>
        <taxon>Bacillati</taxon>
        <taxon>Bacillota</taxon>
        <taxon>Bacilli</taxon>
        <taxon>Bacillales</taxon>
        <taxon>Paenibacillaceae</taxon>
        <taxon>Paenibacillus</taxon>
    </lineage>
</organism>
<dbReference type="AlphaFoldDB" id="A0A1R1F4X5"/>
<evidence type="ECO:0000313" key="2">
    <source>
        <dbReference type="EMBL" id="OMF59070.1"/>
    </source>
</evidence>
<dbReference type="Gene3D" id="3.20.20.150">
    <property type="entry name" value="Divalent-metal-dependent TIM barrel enzymes"/>
    <property type="match status" value="1"/>
</dbReference>
<proteinExistence type="predicted"/>
<keyword evidence="2" id="KW-0413">Isomerase</keyword>
<sequence length="310" mass="34572">MLRILYVNIGVITILDTNIMRIGTLVGGSDAVRVIPQIVKHGFESFNLTFWQTSGGTDLKELAARVRELADEHDFVISAISVFGNPLTGEGNNEDTLATWERLIDHAHLFGTEIVSGFTGRLTGRPIDESIPKFAEVFGELARRAAGQGVKLAFENCDMDGTWKTGDWNIAHGPAAWEMMFNAVPADNLGLEWEPCHQMVSLIDPIPQLRKWAPKVFHVHGKDATIAWDVVREHGVHGNQPFVWHRTPGFGDSNWADIITILRQNGYQGTIDIEGWHDPVYRGELEMTGQVHALNYLKRCRGGDFIPNPV</sequence>
<dbReference type="STRING" id="297318.BK138_05145"/>
<dbReference type="PANTHER" id="PTHR12110">
    <property type="entry name" value="HYDROXYPYRUVATE ISOMERASE"/>
    <property type="match status" value="1"/>
</dbReference>
<evidence type="ECO:0000259" key="1">
    <source>
        <dbReference type="Pfam" id="PF01261"/>
    </source>
</evidence>
<dbReference type="GO" id="GO:0016853">
    <property type="term" value="F:isomerase activity"/>
    <property type="evidence" value="ECO:0007669"/>
    <property type="project" value="UniProtKB-KW"/>
</dbReference>
<feature type="domain" description="Xylose isomerase-like TIM barrel" evidence="1">
    <location>
        <begin position="38"/>
        <end position="294"/>
    </location>
</feature>
<dbReference type="InterPro" id="IPR050312">
    <property type="entry name" value="IolE/XylAMocC-like"/>
</dbReference>
<dbReference type="Pfam" id="PF01261">
    <property type="entry name" value="AP_endonuc_2"/>
    <property type="match status" value="1"/>
</dbReference>
<keyword evidence="3" id="KW-1185">Reference proteome</keyword>